<comment type="caution">
    <text evidence="1">The sequence shown here is derived from an EMBL/GenBank/DDBJ whole genome shotgun (WGS) entry which is preliminary data.</text>
</comment>
<gene>
    <name evidence="1" type="ORF">S03H2_10169</name>
</gene>
<organism evidence="1">
    <name type="scientific">marine sediment metagenome</name>
    <dbReference type="NCBI Taxonomy" id="412755"/>
    <lineage>
        <taxon>unclassified sequences</taxon>
        <taxon>metagenomes</taxon>
        <taxon>ecological metagenomes</taxon>
    </lineage>
</organism>
<name>X1F877_9ZZZZ</name>
<protein>
    <submittedName>
        <fullName evidence="1">Uncharacterized protein</fullName>
    </submittedName>
</protein>
<proteinExistence type="predicted"/>
<dbReference type="EMBL" id="BARU01005248">
    <property type="protein sequence ID" value="GAH28775.1"/>
    <property type="molecule type" value="Genomic_DNA"/>
</dbReference>
<dbReference type="AlphaFoldDB" id="X1F877"/>
<sequence>MFLEGTLIGSNIVHKDFNAVGVVDDTSLVFLEYPQKDKGIEGLIHVRYQGKIIVGVQIGIGVIGSNSVIGEFSLVNYHAYISGKLGPSTFYHIVFRRIDKDYQYPELEGESRYRDPEEPTQNLGHFRLEQVLRGGSIGYLQISLLENETIFNQRYYDKTMVEVGIKCEL</sequence>
<reference evidence="1" key="1">
    <citation type="journal article" date="2014" name="Front. Microbiol.">
        <title>High frequency of phylogenetically diverse reductive dehalogenase-homologous genes in deep subseafloor sedimentary metagenomes.</title>
        <authorList>
            <person name="Kawai M."/>
            <person name="Futagami T."/>
            <person name="Toyoda A."/>
            <person name="Takaki Y."/>
            <person name="Nishi S."/>
            <person name="Hori S."/>
            <person name="Arai W."/>
            <person name="Tsubouchi T."/>
            <person name="Morono Y."/>
            <person name="Uchiyama I."/>
            <person name="Ito T."/>
            <person name="Fujiyama A."/>
            <person name="Inagaki F."/>
            <person name="Takami H."/>
        </authorList>
    </citation>
    <scope>NUCLEOTIDE SEQUENCE</scope>
    <source>
        <strain evidence="1">Expedition CK06-06</strain>
    </source>
</reference>
<accession>X1F877</accession>
<evidence type="ECO:0000313" key="1">
    <source>
        <dbReference type="EMBL" id="GAH28775.1"/>
    </source>
</evidence>